<gene>
    <name evidence="2" type="ORF">Aory04_000926000</name>
</gene>
<comment type="caution">
    <text evidence="2">The sequence shown here is derived from an EMBL/GenBank/DDBJ whole genome shotgun (WGS) entry which is preliminary data.</text>
</comment>
<dbReference type="Proteomes" id="UP001165205">
    <property type="component" value="Unassembled WGS sequence"/>
</dbReference>
<accession>A0AAN5C028</accession>
<name>A0AAN5C028_ASPOZ</name>
<dbReference type="AlphaFoldDB" id="A0AAN5C028"/>
<protein>
    <submittedName>
        <fullName evidence="2">Unnamed protein product</fullName>
    </submittedName>
</protein>
<organism evidence="2 3">
    <name type="scientific">Aspergillus oryzae</name>
    <name type="common">Yellow koji mold</name>
    <dbReference type="NCBI Taxonomy" id="5062"/>
    <lineage>
        <taxon>Eukaryota</taxon>
        <taxon>Fungi</taxon>
        <taxon>Dikarya</taxon>
        <taxon>Ascomycota</taxon>
        <taxon>Pezizomycotina</taxon>
        <taxon>Eurotiomycetes</taxon>
        <taxon>Eurotiomycetidae</taxon>
        <taxon>Eurotiales</taxon>
        <taxon>Aspergillaceae</taxon>
        <taxon>Aspergillus</taxon>
        <taxon>Aspergillus subgen. Circumdati</taxon>
    </lineage>
</organism>
<dbReference type="EMBL" id="BSYA01000125">
    <property type="protein sequence ID" value="GMG33801.1"/>
    <property type="molecule type" value="Genomic_DNA"/>
</dbReference>
<proteinExistence type="predicted"/>
<reference evidence="2" key="1">
    <citation type="submission" date="2023-04" db="EMBL/GenBank/DDBJ databases">
        <title>Aspergillus oryzae NBRC 4228.</title>
        <authorList>
            <person name="Ichikawa N."/>
            <person name="Sato H."/>
            <person name="Tonouchi N."/>
        </authorList>
    </citation>
    <scope>NUCLEOTIDE SEQUENCE</scope>
    <source>
        <strain evidence="2">NBRC 4228</strain>
    </source>
</reference>
<evidence type="ECO:0000313" key="3">
    <source>
        <dbReference type="Proteomes" id="UP001165205"/>
    </source>
</evidence>
<evidence type="ECO:0000256" key="1">
    <source>
        <dbReference type="SAM" id="MobiDB-lite"/>
    </source>
</evidence>
<sequence length="90" mass="10174">MNNSFKDRTGSYTTNPSGVHREYQQTFGTPSCAKAIVKLPPEVIAPLQPPPTFASMAAALPNFLSLLLFHSRRKLRLCLARRQYLRKRLS</sequence>
<evidence type="ECO:0000313" key="2">
    <source>
        <dbReference type="EMBL" id="GMG33801.1"/>
    </source>
</evidence>
<feature type="region of interest" description="Disordered" evidence="1">
    <location>
        <begin position="1"/>
        <end position="24"/>
    </location>
</feature>